<protein>
    <recommendedName>
        <fullName evidence="2">Ig-like domain-containing protein</fullName>
    </recommendedName>
</protein>
<sequence>MGSSFFSWLGIVVQFALIKCSLSIRLLQVTVPSVIQAGETATLQCIFDLEQDRLYSVKWYKDNVEFFRFIPKLDPPIATYVVDGLRVDERSSSDQNVVLPNVGLPSSGHYKCEVSAEAPSFVSVSGGGVIEVVVLPQGKPSITGGQSKYQVGDYVDINCTSAPSKPPAILNWYINGKQAPKKVLKQYKTVVGTNNLESTVLGLSFRVEEHHVLKSSLLLKCASSVGSLTKDFTGSFDLEDLGEKISDINNHEKIEAQVGWPSLSESEVLHIGNSICPSFSLPSL</sequence>
<dbReference type="Proteomes" id="UP001187531">
    <property type="component" value="Unassembled WGS sequence"/>
</dbReference>
<name>A0AA88IFB9_ARTSF</name>
<keyword evidence="1" id="KW-0732">Signal</keyword>
<reference evidence="3" key="1">
    <citation type="submission" date="2023-07" db="EMBL/GenBank/DDBJ databases">
        <title>Chromosome-level genome assembly of Artemia franciscana.</title>
        <authorList>
            <person name="Jo E."/>
        </authorList>
    </citation>
    <scope>NUCLEOTIDE SEQUENCE</scope>
    <source>
        <tissue evidence="3">Whole body</tissue>
    </source>
</reference>
<feature type="chain" id="PRO_5041640011" description="Ig-like domain-containing protein" evidence="1">
    <location>
        <begin position="24"/>
        <end position="284"/>
    </location>
</feature>
<dbReference type="Gene3D" id="2.60.40.10">
    <property type="entry name" value="Immunoglobulins"/>
    <property type="match status" value="2"/>
</dbReference>
<dbReference type="InterPro" id="IPR013783">
    <property type="entry name" value="Ig-like_fold"/>
</dbReference>
<dbReference type="SUPFAM" id="SSF48726">
    <property type="entry name" value="Immunoglobulin"/>
    <property type="match status" value="1"/>
</dbReference>
<accession>A0AA88IFB9</accession>
<gene>
    <name evidence="3" type="ORF">QYM36_007949</name>
</gene>
<dbReference type="PANTHER" id="PTHR21261:SF15">
    <property type="entry name" value="BEATEN PATH IIIA, ISOFORM D-RELATED"/>
    <property type="match status" value="1"/>
</dbReference>
<proteinExistence type="predicted"/>
<dbReference type="InterPro" id="IPR036179">
    <property type="entry name" value="Ig-like_dom_sf"/>
</dbReference>
<dbReference type="Pfam" id="PF13895">
    <property type="entry name" value="Ig_2"/>
    <property type="match status" value="1"/>
</dbReference>
<keyword evidence="4" id="KW-1185">Reference proteome</keyword>
<evidence type="ECO:0000259" key="2">
    <source>
        <dbReference type="PROSITE" id="PS50835"/>
    </source>
</evidence>
<dbReference type="AlphaFoldDB" id="A0AA88IFB9"/>
<feature type="signal peptide" evidence="1">
    <location>
        <begin position="1"/>
        <end position="23"/>
    </location>
</feature>
<evidence type="ECO:0000256" key="1">
    <source>
        <dbReference type="SAM" id="SignalP"/>
    </source>
</evidence>
<organism evidence="3 4">
    <name type="scientific">Artemia franciscana</name>
    <name type="common">Brine shrimp</name>
    <name type="synonym">Artemia sanfranciscana</name>
    <dbReference type="NCBI Taxonomy" id="6661"/>
    <lineage>
        <taxon>Eukaryota</taxon>
        <taxon>Metazoa</taxon>
        <taxon>Ecdysozoa</taxon>
        <taxon>Arthropoda</taxon>
        <taxon>Crustacea</taxon>
        <taxon>Branchiopoda</taxon>
        <taxon>Anostraca</taxon>
        <taxon>Artemiidae</taxon>
        <taxon>Artemia</taxon>
    </lineage>
</organism>
<dbReference type="PANTHER" id="PTHR21261">
    <property type="entry name" value="BEAT PROTEIN"/>
    <property type="match status" value="1"/>
</dbReference>
<evidence type="ECO:0000313" key="4">
    <source>
        <dbReference type="Proteomes" id="UP001187531"/>
    </source>
</evidence>
<comment type="caution">
    <text evidence="3">The sequence shown here is derived from an EMBL/GenBank/DDBJ whole genome shotgun (WGS) entry which is preliminary data.</text>
</comment>
<dbReference type="EMBL" id="JAVRJZ010000001">
    <property type="protein sequence ID" value="KAK2727279.1"/>
    <property type="molecule type" value="Genomic_DNA"/>
</dbReference>
<dbReference type="InterPro" id="IPR007110">
    <property type="entry name" value="Ig-like_dom"/>
</dbReference>
<evidence type="ECO:0000313" key="3">
    <source>
        <dbReference type="EMBL" id="KAK2727279.1"/>
    </source>
</evidence>
<dbReference type="FunFam" id="2.60.40.10:FF:000437">
    <property type="entry name" value="Beat-IIIc, isoform A"/>
    <property type="match status" value="1"/>
</dbReference>
<dbReference type="PROSITE" id="PS50835">
    <property type="entry name" value="IG_LIKE"/>
    <property type="match status" value="1"/>
</dbReference>
<feature type="domain" description="Ig-like" evidence="2">
    <location>
        <begin position="24"/>
        <end position="125"/>
    </location>
</feature>